<evidence type="ECO:0000313" key="3">
    <source>
        <dbReference type="Proteomes" id="UP000321577"/>
    </source>
</evidence>
<protein>
    <submittedName>
        <fullName evidence="2">Uncharacterized protein</fullName>
    </submittedName>
</protein>
<comment type="caution">
    <text evidence="2">The sequence shown here is derived from an EMBL/GenBank/DDBJ whole genome shotgun (WGS) entry which is preliminary data.</text>
</comment>
<dbReference type="Proteomes" id="UP000321577">
    <property type="component" value="Unassembled WGS sequence"/>
</dbReference>
<evidence type="ECO:0000313" key="2">
    <source>
        <dbReference type="EMBL" id="GEP44934.1"/>
    </source>
</evidence>
<name>A0A512MDX8_9BACT</name>
<reference evidence="2 3" key="1">
    <citation type="submission" date="2019-07" db="EMBL/GenBank/DDBJ databases">
        <title>Whole genome shotgun sequence of Brevifollis gellanilyticus NBRC 108608.</title>
        <authorList>
            <person name="Hosoyama A."/>
            <person name="Uohara A."/>
            <person name="Ohji S."/>
            <person name="Ichikawa N."/>
        </authorList>
    </citation>
    <scope>NUCLEOTIDE SEQUENCE [LARGE SCALE GENOMIC DNA]</scope>
    <source>
        <strain evidence="2 3">NBRC 108608</strain>
    </source>
</reference>
<feature type="signal peptide" evidence="1">
    <location>
        <begin position="1"/>
        <end position="19"/>
    </location>
</feature>
<dbReference type="AlphaFoldDB" id="A0A512MDX8"/>
<sequence>MKTKLVVLSAVLAAAAAHATPGTQYGVPHHKASCACTSGAAASQTAVSTLLGKHSPGIVHGK</sequence>
<organism evidence="2 3">
    <name type="scientific">Brevifollis gellanilyticus</name>
    <dbReference type="NCBI Taxonomy" id="748831"/>
    <lineage>
        <taxon>Bacteria</taxon>
        <taxon>Pseudomonadati</taxon>
        <taxon>Verrucomicrobiota</taxon>
        <taxon>Verrucomicrobiia</taxon>
        <taxon>Verrucomicrobiales</taxon>
        <taxon>Verrucomicrobiaceae</taxon>
    </lineage>
</organism>
<gene>
    <name evidence="2" type="ORF">BGE01nite_42250</name>
</gene>
<accession>A0A512MDX8</accession>
<keyword evidence="1" id="KW-0732">Signal</keyword>
<proteinExistence type="predicted"/>
<dbReference type="RefSeq" id="WP_146853356.1">
    <property type="nucleotide sequence ID" value="NZ_BKAG01000038.1"/>
</dbReference>
<feature type="chain" id="PRO_5021735173" evidence="1">
    <location>
        <begin position="20"/>
        <end position="62"/>
    </location>
</feature>
<dbReference type="EMBL" id="BKAG01000038">
    <property type="protein sequence ID" value="GEP44934.1"/>
    <property type="molecule type" value="Genomic_DNA"/>
</dbReference>
<keyword evidence="3" id="KW-1185">Reference proteome</keyword>
<evidence type="ECO:0000256" key="1">
    <source>
        <dbReference type="SAM" id="SignalP"/>
    </source>
</evidence>